<keyword evidence="2" id="KW-0547">Nucleotide-binding</keyword>
<dbReference type="NCBIfam" id="TIGR00097">
    <property type="entry name" value="HMP-P_kinase"/>
    <property type="match status" value="1"/>
</dbReference>
<dbReference type="Pfam" id="PF03070">
    <property type="entry name" value="TENA_THI-4"/>
    <property type="match status" value="1"/>
</dbReference>
<dbReference type="Gene3D" id="3.40.1190.20">
    <property type="match status" value="1"/>
</dbReference>
<name>A0A024TBB3_9STRA</name>
<dbReference type="STRING" id="157072.A0A024TBB3"/>
<dbReference type="OrthoDB" id="10028886at2759"/>
<organism evidence="7">
    <name type="scientific">Aphanomyces invadans</name>
    <dbReference type="NCBI Taxonomy" id="157072"/>
    <lineage>
        <taxon>Eukaryota</taxon>
        <taxon>Sar</taxon>
        <taxon>Stramenopiles</taxon>
        <taxon>Oomycota</taxon>
        <taxon>Saprolegniomycetes</taxon>
        <taxon>Saprolegniales</taxon>
        <taxon>Verrucalvaceae</taxon>
        <taxon>Aphanomyces</taxon>
    </lineage>
</organism>
<evidence type="ECO:0000313" key="7">
    <source>
        <dbReference type="EMBL" id="ETV91410.1"/>
    </source>
</evidence>
<dbReference type="GO" id="GO:0008972">
    <property type="term" value="F:phosphomethylpyrimidine kinase activity"/>
    <property type="evidence" value="ECO:0007669"/>
    <property type="project" value="InterPro"/>
</dbReference>
<dbReference type="EMBL" id="KI914011">
    <property type="protein sequence ID" value="ETV91410.1"/>
    <property type="molecule type" value="Genomic_DNA"/>
</dbReference>
<dbReference type="GeneID" id="20091127"/>
<dbReference type="InterPro" id="IPR016084">
    <property type="entry name" value="Haem_Oase-like_multi-hlx"/>
</dbReference>
<dbReference type="AlphaFoldDB" id="A0A024TBB3"/>
<dbReference type="Pfam" id="PF08543">
    <property type="entry name" value="Phos_pyr_kin"/>
    <property type="match status" value="1"/>
</dbReference>
<dbReference type="PANTHER" id="PTHR20858:SF17">
    <property type="entry name" value="HYDROXYMETHYLPYRIMIDINE_PHOSPHOMETHYLPYRIMIDINE KINASE THI20-RELATED"/>
    <property type="match status" value="1"/>
</dbReference>
<dbReference type="GO" id="GO:0005829">
    <property type="term" value="C:cytosol"/>
    <property type="evidence" value="ECO:0007669"/>
    <property type="project" value="TreeGrafter"/>
</dbReference>
<evidence type="ECO:0000256" key="4">
    <source>
        <dbReference type="ARBA" id="ARBA00022840"/>
    </source>
</evidence>
<dbReference type="GO" id="GO:0008902">
    <property type="term" value="F:hydroxymethylpyrimidine kinase activity"/>
    <property type="evidence" value="ECO:0007669"/>
    <property type="project" value="TreeGrafter"/>
</dbReference>
<evidence type="ECO:0000259" key="6">
    <source>
        <dbReference type="Pfam" id="PF08543"/>
    </source>
</evidence>
<evidence type="ECO:0000259" key="5">
    <source>
        <dbReference type="Pfam" id="PF03070"/>
    </source>
</evidence>
<keyword evidence="1" id="KW-0808">Transferase</keyword>
<dbReference type="InterPro" id="IPR013749">
    <property type="entry name" value="PM/HMP-P_kinase-1"/>
</dbReference>
<feature type="domain" description="Thiaminase-2/PQQC" evidence="5">
    <location>
        <begin position="14"/>
        <end position="215"/>
    </location>
</feature>
<dbReference type="PANTHER" id="PTHR20858">
    <property type="entry name" value="PHOSPHOMETHYLPYRIMIDINE KINASE"/>
    <property type="match status" value="1"/>
</dbReference>
<dbReference type="GO" id="GO:0005524">
    <property type="term" value="F:ATP binding"/>
    <property type="evidence" value="ECO:0007669"/>
    <property type="project" value="UniProtKB-KW"/>
</dbReference>
<dbReference type="CDD" id="cd19368">
    <property type="entry name" value="TenA_C_AtTH2-like"/>
    <property type="match status" value="1"/>
</dbReference>
<dbReference type="Gene3D" id="1.20.910.10">
    <property type="entry name" value="Heme oxygenase-like"/>
    <property type="match status" value="1"/>
</dbReference>
<evidence type="ECO:0000256" key="3">
    <source>
        <dbReference type="ARBA" id="ARBA00022777"/>
    </source>
</evidence>
<dbReference type="FunFam" id="3.40.1190.20:FF:000003">
    <property type="entry name" value="Phosphomethylpyrimidine kinase ThiD"/>
    <property type="match status" value="1"/>
</dbReference>
<dbReference type="GO" id="GO:0009228">
    <property type="term" value="P:thiamine biosynthetic process"/>
    <property type="evidence" value="ECO:0007669"/>
    <property type="project" value="InterPro"/>
</dbReference>
<evidence type="ECO:0000256" key="1">
    <source>
        <dbReference type="ARBA" id="ARBA00022679"/>
    </source>
</evidence>
<dbReference type="eggNOG" id="KOG2598">
    <property type="taxonomic scope" value="Eukaryota"/>
</dbReference>
<proteinExistence type="predicted"/>
<dbReference type="CDD" id="cd01169">
    <property type="entry name" value="HMPP_kinase"/>
    <property type="match status" value="1"/>
</dbReference>
<protein>
    <submittedName>
        <fullName evidence="7">Phosphomethylpyrimidine kinase</fullName>
    </submittedName>
</protein>
<dbReference type="InterPro" id="IPR004399">
    <property type="entry name" value="HMP/HMP-P_kinase_dom"/>
</dbReference>
<reference evidence="7" key="1">
    <citation type="submission" date="2013-12" db="EMBL/GenBank/DDBJ databases">
        <title>The Genome Sequence of Aphanomyces invadans NJM9701.</title>
        <authorList>
            <consortium name="The Broad Institute Genomics Platform"/>
            <person name="Russ C."/>
            <person name="Tyler B."/>
            <person name="van West P."/>
            <person name="Dieguez-Uribeondo J."/>
            <person name="Young S.K."/>
            <person name="Zeng Q."/>
            <person name="Gargeya S."/>
            <person name="Fitzgerald M."/>
            <person name="Abouelleil A."/>
            <person name="Alvarado L."/>
            <person name="Chapman S.B."/>
            <person name="Gainer-Dewar J."/>
            <person name="Goldberg J."/>
            <person name="Griggs A."/>
            <person name="Gujja S."/>
            <person name="Hansen M."/>
            <person name="Howarth C."/>
            <person name="Imamovic A."/>
            <person name="Ireland A."/>
            <person name="Larimer J."/>
            <person name="McCowan C."/>
            <person name="Murphy C."/>
            <person name="Pearson M."/>
            <person name="Poon T.W."/>
            <person name="Priest M."/>
            <person name="Roberts A."/>
            <person name="Saif S."/>
            <person name="Shea T."/>
            <person name="Sykes S."/>
            <person name="Wortman J."/>
            <person name="Nusbaum C."/>
            <person name="Birren B."/>
        </authorList>
    </citation>
    <scope>NUCLEOTIDE SEQUENCE [LARGE SCALE GENOMIC DNA]</scope>
    <source>
        <strain evidence="7">NJM9701</strain>
    </source>
</reference>
<dbReference type="RefSeq" id="XP_008880038.1">
    <property type="nucleotide sequence ID" value="XM_008881816.1"/>
</dbReference>
<feature type="domain" description="Pyridoxamine kinase/Phosphomethylpyrimidine kinase" evidence="6">
    <location>
        <begin position="323"/>
        <end position="565"/>
    </location>
</feature>
<accession>A0A024TBB3</accession>
<evidence type="ECO:0000256" key="2">
    <source>
        <dbReference type="ARBA" id="ARBA00022741"/>
    </source>
</evidence>
<dbReference type="VEuPathDB" id="FungiDB:H310_14077"/>
<dbReference type="InterPro" id="IPR004305">
    <property type="entry name" value="Thiaminase-2/PQQC"/>
</dbReference>
<dbReference type="SUPFAM" id="SSF53613">
    <property type="entry name" value="Ribokinase-like"/>
    <property type="match status" value="1"/>
</dbReference>
<keyword evidence="4" id="KW-0067">ATP-binding</keyword>
<sequence>MATRLSSRLWASVARESQACLYHAFVLGIGSGRLPVEAFQNFLLQDAFYLHGFLQSFAYAITKVSTPSDSITLVALMQGVNDELKLHASYMQSWGIALDVVEATVPTAATRAYVDFLLSTAKTSPSVAEILAAMVPCARLYAFLGQKVQAAHQAVPSDNRYAKWIDTYSSPEFEASATTIEQLLDTVAQRDGIPESRLLPLYTRAMQLELNFFEAYFPMHRLSTIIHPMSIAENAIASINATSEVDHTGSTLSFVLAQRQSIPLTLVPRMLKLDAAIATSELQALEAVCKWSQSSGVMETTNTTSSNALRLSIPRVLCIAGSDSGGGAGIQADMKACTAQGVFSMSALTAITVQDTKGVHGIHNIPLDTLGAQITCVLDDIGANVIKTGMLASADIIRCVVDAISHRNIPLVVDPVMVSTSGHRLLEIEAHRSLVTNLFPLALIITPNLPEASMLLGNRVISTVDDMKQAAVDLMALGSSKYVLIKGGHLESETVVDVLFDGESFELFSSPRVHTSNTHGTGCTLAAAIAANFAKMADVKLAVQLAIRYVQKILQGSRDIKVGNGDNGPMLHWL</sequence>
<keyword evidence="3 7" id="KW-0418">Kinase</keyword>
<gene>
    <name evidence="7" type="ORF">H310_14077</name>
</gene>
<dbReference type="InterPro" id="IPR029056">
    <property type="entry name" value="Ribokinase-like"/>
</dbReference>
<dbReference type="SUPFAM" id="SSF48613">
    <property type="entry name" value="Heme oxygenase-like"/>
    <property type="match status" value="1"/>
</dbReference>